<dbReference type="InterPro" id="IPR017828">
    <property type="entry name" value="SQ_synth_HpnD-like"/>
</dbReference>
<dbReference type="GO" id="GO:0016740">
    <property type="term" value="F:transferase activity"/>
    <property type="evidence" value="ECO:0007669"/>
    <property type="project" value="UniProtKB-KW"/>
</dbReference>
<proteinExistence type="predicted"/>
<evidence type="ECO:0000256" key="2">
    <source>
        <dbReference type="ARBA" id="ARBA00022679"/>
    </source>
</evidence>
<dbReference type="NCBIfam" id="TIGR03465">
    <property type="entry name" value="HpnD"/>
    <property type="match status" value="1"/>
</dbReference>
<evidence type="ECO:0000256" key="1">
    <source>
        <dbReference type="ARBA" id="ARBA00004684"/>
    </source>
</evidence>
<gene>
    <name evidence="3" type="primary">hpnD</name>
    <name evidence="3" type="ORF">RM780_06265</name>
</gene>
<dbReference type="SFLD" id="SFLDG01212">
    <property type="entry name" value="Phytoene_synthase_like"/>
    <property type="match status" value="1"/>
</dbReference>
<dbReference type="SUPFAM" id="SSF48576">
    <property type="entry name" value="Terpenoid synthases"/>
    <property type="match status" value="1"/>
</dbReference>
<evidence type="ECO:0000313" key="4">
    <source>
        <dbReference type="Proteomes" id="UP001183388"/>
    </source>
</evidence>
<dbReference type="InterPro" id="IPR044843">
    <property type="entry name" value="Trans_IPPS_bact-type"/>
</dbReference>
<name>A0ABU2L4T0_9ACTN</name>
<keyword evidence="2 3" id="KW-0808">Transferase</keyword>
<accession>A0ABU2L4T0</accession>
<organism evidence="3 4">
    <name type="scientific">Streptomyces boetiae</name>
    <dbReference type="NCBI Taxonomy" id="3075541"/>
    <lineage>
        <taxon>Bacteria</taxon>
        <taxon>Bacillati</taxon>
        <taxon>Actinomycetota</taxon>
        <taxon>Actinomycetes</taxon>
        <taxon>Kitasatosporales</taxon>
        <taxon>Streptomycetaceae</taxon>
        <taxon>Streptomyces</taxon>
    </lineage>
</organism>
<dbReference type="Proteomes" id="UP001183388">
    <property type="component" value="Unassembled WGS sequence"/>
</dbReference>
<dbReference type="SFLD" id="SFLDS00005">
    <property type="entry name" value="Isoprenoid_Synthase_Type_I"/>
    <property type="match status" value="1"/>
</dbReference>
<protein>
    <submittedName>
        <fullName evidence="3">Presqualene diphosphate synthase HpnD</fullName>
        <ecNumber evidence="3">2.5.1.103</ecNumber>
    </submittedName>
</protein>
<reference evidence="4" key="1">
    <citation type="submission" date="2023-07" db="EMBL/GenBank/DDBJ databases">
        <title>30 novel species of actinomycetes from the DSMZ collection.</title>
        <authorList>
            <person name="Nouioui I."/>
        </authorList>
    </citation>
    <scope>NUCLEOTIDE SEQUENCE [LARGE SCALE GENOMIC DNA]</scope>
    <source>
        <strain evidence="4">DSM 44917</strain>
    </source>
</reference>
<dbReference type="InterPro" id="IPR008949">
    <property type="entry name" value="Isoprenoid_synthase_dom_sf"/>
</dbReference>
<dbReference type="PANTHER" id="PTHR31480">
    <property type="entry name" value="BIFUNCTIONAL LYCOPENE CYCLASE/PHYTOENE SYNTHASE"/>
    <property type="match status" value="1"/>
</dbReference>
<comment type="pathway">
    <text evidence="1">Carotenoid biosynthesis; phytoene biosynthesis.</text>
</comment>
<sequence>MTVAGQHARNFSYGARLMPGPRRDALSALYAFARRVDDAGDDGTLHPGAKEQRLADARALVARVRAGEVAEDDTDPVAVALADAARRHPVPLDALDELIDGVLMDVRGEHYETWDDLRLYCRRVAGTIGRLSLGVFGVRPGARQADRAPAYANTLGLALQVTNILRDIREDAQGGRVYLPAEDLRKFGCPEDPDGLRVPPRGADFGGLVRFEARRARELFAEGYLLLPMLDRRSAACVAAMAGIYHRLLDRIEAEPAAVLRGRVALPAASKAAVALRALTGVDARRVARGRWT</sequence>
<dbReference type="PROSITE" id="PS01044">
    <property type="entry name" value="SQUALEN_PHYTOEN_SYN_1"/>
    <property type="match status" value="1"/>
</dbReference>
<dbReference type="InterPro" id="IPR002060">
    <property type="entry name" value="Squ/phyt_synthse"/>
</dbReference>
<dbReference type="PROSITE" id="PS01045">
    <property type="entry name" value="SQUALEN_PHYTOEN_SYN_2"/>
    <property type="match status" value="1"/>
</dbReference>
<comment type="caution">
    <text evidence="3">The sequence shown here is derived from an EMBL/GenBank/DDBJ whole genome shotgun (WGS) entry which is preliminary data.</text>
</comment>
<keyword evidence="4" id="KW-1185">Reference proteome</keyword>
<evidence type="ECO:0000313" key="3">
    <source>
        <dbReference type="EMBL" id="MDT0306564.1"/>
    </source>
</evidence>
<dbReference type="EC" id="2.5.1.103" evidence="3"/>
<dbReference type="InterPro" id="IPR033904">
    <property type="entry name" value="Trans_IPPS_HH"/>
</dbReference>
<dbReference type="Pfam" id="PF00494">
    <property type="entry name" value="SQS_PSY"/>
    <property type="match status" value="1"/>
</dbReference>
<dbReference type="InterPro" id="IPR019845">
    <property type="entry name" value="Squalene/phytoene_synthase_CS"/>
</dbReference>
<dbReference type="Gene3D" id="1.10.600.10">
    <property type="entry name" value="Farnesyl Diphosphate Synthase"/>
    <property type="match status" value="1"/>
</dbReference>
<dbReference type="EMBL" id="JAVREN010000006">
    <property type="protein sequence ID" value="MDT0306564.1"/>
    <property type="molecule type" value="Genomic_DNA"/>
</dbReference>
<dbReference type="CDD" id="cd00683">
    <property type="entry name" value="Trans_IPPS_HH"/>
    <property type="match status" value="1"/>
</dbReference>
<dbReference type="SFLD" id="SFLDG01018">
    <property type="entry name" value="Squalene/Phytoene_Synthase_Lik"/>
    <property type="match status" value="1"/>
</dbReference>